<name>A0ACB5RIP3_9CLOT</name>
<protein>
    <submittedName>
        <fullName evidence="1">Uncharacterized protein</fullName>
    </submittedName>
</protein>
<reference evidence="1" key="1">
    <citation type="journal article" date="2025" name="Int. J. Syst. Evol. Microbiol.">
        <title>Inconstantimicrobium mannanitabidum sp. nov., a novel member of the family Clostridiaceae isolated from anoxic soil under the treatment of reductive soil disinfestation.</title>
        <authorList>
            <person name="Ueki A."/>
            <person name="Tonouchi A."/>
            <person name="Honma S."/>
            <person name="Kaku N."/>
            <person name="Ueki K."/>
        </authorList>
    </citation>
    <scope>NUCLEOTIDE SEQUENCE</scope>
    <source>
        <strain evidence="1">TW13</strain>
    </source>
</reference>
<accession>A0ACB5RIP3</accession>
<proteinExistence type="predicted"/>
<organism evidence="1 2">
    <name type="scientific">Inconstantimicrobium mannanitabidum</name>
    <dbReference type="NCBI Taxonomy" id="1604901"/>
    <lineage>
        <taxon>Bacteria</taxon>
        <taxon>Bacillati</taxon>
        <taxon>Bacillota</taxon>
        <taxon>Clostridia</taxon>
        <taxon>Eubacteriales</taxon>
        <taxon>Clostridiaceae</taxon>
        <taxon>Inconstantimicrobium</taxon>
    </lineage>
</organism>
<evidence type="ECO:0000313" key="2">
    <source>
        <dbReference type="Proteomes" id="UP001058074"/>
    </source>
</evidence>
<sequence>MSSKSTDLFKNLKLNAKKNQEEVISLNGEEEEVSDAFQEVKGTVIQSFNFQNDENKEPASVSSVAENTNTQETKLNKQTADIKAPEVKVETTEVKKVDTNVNETNASLADNRANTGSARGLTPEIEGERLCIKRSYQYRESTLRKLNELKAVHPDVNVYLNTIIDAAINHYYDYIMNQGGKQK</sequence>
<dbReference type="Proteomes" id="UP001058074">
    <property type="component" value="Unassembled WGS sequence"/>
</dbReference>
<comment type="caution">
    <text evidence="1">The sequence shown here is derived from an EMBL/GenBank/DDBJ whole genome shotgun (WGS) entry which is preliminary data.</text>
</comment>
<dbReference type="EMBL" id="BROD01000002">
    <property type="protein sequence ID" value="GKX68998.1"/>
    <property type="molecule type" value="Genomic_DNA"/>
</dbReference>
<keyword evidence="2" id="KW-1185">Reference proteome</keyword>
<gene>
    <name evidence="1" type="ORF">rsdtw13_42560</name>
</gene>
<evidence type="ECO:0000313" key="1">
    <source>
        <dbReference type="EMBL" id="GKX68998.1"/>
    </source>
</evidence>